<evidence type="ECO:0000256" key="1">
    <source>
        <dbReference type="SAM" id="Phobius"/>
    </source>
</evidence>
<reference evidence="2 3" key="1">
    <citation type="submission" date="2015-04" db="EMBL/GenBank/DDBJ databases">
        <authorList>
            <person name="Syromyatnikov M.Y."/>
            <person name="Popov V.N."/>
        </authorList>
    </citation>
    <scope>NUCLEOTIDE SEQUENCE [LARGE SCALE GENOMIC DNA]</scope>
    <source>
        <strain evidence="2">WF-38-12</strain>
    </source>
</reference>
<evidence type="ECO:0000313" key="2">
    <source>
        <dbReference type="EMBL" id="CRG82768.1"/>
    </source>
</evidence>
<dbReference type="AlphaFoldDB" id="A0A0U1LIC1"/>
<dbReference type="STRING" id="28573.A0A0U1LIC1"/>
<keyword evidence="1" id="KW-0812">Transmembrane</keyword>
<dbReference type="Proteomes" id="UP000054383">
    <property type="component" value="Unassembled WGS sequence"/>
</dbReference>
<proteinExistence type="predicted"/>
<keyword evidence="3" id="KW-1185">Reference proteome</keyword>
<accession>A0A0U1LIC1</accession>
<feature type="transmembrane region" description="Helical" evidence="1">
    <location>
        <begin position="75"/>
        <end position="94"/>
    </location>
</feature>
<dbReference type="EMBL" id="CVMT01000001">
    <property type="protein sequence ID" value="CRG82768.1"/>
    <property type="molecule type" value="Genomic_DNA"/>
</dbReference>
<keyword evidence="1" id="KW-1133">Transmembrane helix</keyword>
<keyword evidence="1" id="KW-0472">Membrane</keyword>
<feature type="transmembrane region" description="Helical" evidence="1">
    <location>
        <begin position="184"/>
        <end position="203"/>
    </location>
</feature>
<feature type="transmembrane region" description="Helical" evidence="1">
    <location>
        <begin position="133"/>
        <end position="154"/>
    </location>
</feature>
<sequence>MDAVYTSTPLTPTSLGIALLRLAPLIISSGSLMCAWDQQNAFRSFLAPKLLEKKGDISAHVVVEWFAEFAKPTKWVIFLSYPLALSVALINVFVDVGLATPSTVLNNNGGKVAVLGAPAAPSAAGGLHPQTKAFYIAGGVLSILHYWFGSWSMMWNARISRKVNIGQQNYDALRGWLANNFARMCWVNVPAWLMFVCATATFVKLE</sequence>
<gene>
    <name evidence="2" type="ORF">PISL3812_00114</name>
</gene>
<evidence type="ECO:0000313" key="3">
    <source>
        <dbReference type="Proteomes" id="UP000054383"/>
    </source>
</evidence>
<organism evidence="2 3">
    <name type="scientific">Talaromyces islandicus</name>
    <name type="common">Penicillium islandicum</name>
    <dbReference type="NCBI Taxonomy" id="28573"/>
    <lineage>
        <taxon>Eukaryota</taxon>
        <taxon>Fungi</taxon>
        <taxon>Dikarya</taxon>
        <taxon>Ascomycota</taxon>
        <taxon>Pezizomycotina</taxon>
        <taxon>Eurotiomycetes</taxon>
        <taxon>Eurotiomycetidae</taxon>
        <taxon>Eurotiales</taxon>
        <taxon>Trichocomaceae</taxon>
        <taxon>Talaromyces</taxon>
        <taxon>Talaromyces sect. Islandici</taxon>
    </lineage>
</organism>
<name>A0A0U1LIC1_TALIS</name>
<dbReference type="OrthoDB" id="1523883at2759"/>
<protein>
    <submittedName>
        <fullName evidence="2">Uncharacterized protein</fullName>
    </submittedName>
</protein>
<dbReference type="OMA" id="MMWNARI"/>
<feature type="transmembrane region" description="Helical" evidence="1">
    <location>
        <begin position="15"/>
        <end position="36"/>
    </location>
</feature>